<evidence type="ECO:0000313" key="2">
    <source>
        <dbReference type="EMBL" id="GMF37333.1"/>
    </source>
</evidence>
<feature type="compositionally biased region" description="Acidic residues" evidence="1">
    <location>
        <begin position="185"/>
        <end position="198"/>
    </location>
</feature>
<evidence type="ECO:0000256" key="1">
    <source>
        <dbReference type="SAM" id="MobiDB-lite"/>
    </source>
</evidence>
<dbReference type="EMBL" id="BSXT01001000">
    <property type="protein sequence ID" value="GMF37333.1"/>
    <property type="molecule type" value="Genomic_DNA"/>
</dbReference>
<feature type="compositionally biased region" description="Basic and acidic residues" evidence="1">
    <location>
        <begin position="1"/>
        <end position="21"/>
    </location>
</feature>
<keyword evidence="3" id="KW-1185">Reference proteome</keyword>
<accession>A0A9W6XF59</accession>
<dbReference type="Proteomes" id="UP001165121">
    <property type="component" value="Unassembled WGS sequence"/>
</dbReference>
<comment type="caution">
    <text evidence="2">The sequence shown here is derived from an EMBL/GenBank/DDBJ whole genome shotgun (WGS) entry which is preliminary data.</text>
</comment>
<evidence type="ECO:0000313" key="3">
    <source>
        <dbReference type="Proteomes" id="UP001165121"/>
    </source>
</evidence>
<gene>
    <name evidence="2" type="ORF">Pfra01_001043900</name>
</gene>
<sequence length="313" mass="34845">MRRMRRDERKEAPEENKENTKKAARKRATKLTTLAMEIAESKGVYASTAAARQTEIAEAKDAVVEGRGCAEAKETVMMVGLRANASSAATPASVVEVVADMVMSVACAEVATPVVRQDLSRGAPSSRQQKRKRALQASSGKRRRGILQEDDDADDEVSVMLISPNIRIFINMVSNKIYNILFEPEDDESDGDSWTDDWDTGHLTDEEPEQEAEELPDSIWLSAAKGKRLIASMRDNGWEYDPAKFGEDPEYHVRYDGPYGPSDSVLSLADDPIALLFYFMPPPPKLWSQIAVESNTYHKQSIPARARGIRDHQ</sequence>
<name>A0A9W6XF59_9STRA</name>
<proteinExistence type="predicted"/>
<feature type="region of interest" description="Disordered" evidence="1">
    <location>
        <begin position="1"/>
        <end position="28"/>
    </location>
</feature>
<feature type="region of interest" description="Disordered" evidence="1">
    <location>
        <begin position="185"/>
        <end position="213"/>
    </location>
</feature>
<feature type="compositionally biased region" description="Basic residues" evidence="1">
    <location>
        <begin position="128"/>
        <end position="145"/>
    </location>
</feature>
<dbReference type="OrthoDB" id="126874at2759"/>
<dbReference type="AlphaFoldDB" id="A0A9W6XF59"/>
<feature type="region of interest" description="Disordered" evidence="1">
    <location>
        <begin position="118"/>
        <end position="149"/>
    </location>
</feature>
<organism evidence="2 3">
    <name type="scientific">Phytophthora fragariaefolia</name>
    <dbReference type="NCBI Taxonomy" id="1490495"/>
    <lineage>
        <taxon>Eukaryota</taxon>
        <taxon>Sar</taxon>
        <taxon>Stramenopiles</taxon>
        <taxon>Oomycota</taxon>
        <taxon>Peronosporomycetes</taxon>
        <taxon>Peronosporales</taxon>
        <taxon>Peronosporaceae</taxon>
        <taxon>Phytophthora</taxon>
    </lineage>
</organism>
<reference evidence="2" key="1">
    <citation type="submission" date="2023-04" db="EMBL/GenBank/DDBJ databases">
        <title>Phytophthora fragariaefolia NBRC 109709.</title>
        <authorList>
            <person name="Ichikawa N."/>
            <person name="Sato H."/>
            <person name="Tonouchi N."/>
        </authorList>
    </citation>
    <scope>NUCLEOTIDE SEQUENCE</scope>
    <source>
        <strain evidence="2">NBRC 109709</strain>
    </source>
</reference>
<protein>
    <submittedName>
        <fullName evidence="2">Unnamed protein product</fullName>
    </submittedName>
</protein>